<feature type="compositionally biased region" description="Low complexity" evidence="8">
    <location>
        <begin position="511"/>
        <end position="520"/>
    </location>
</feature>
<dbReference type="GO" id="GO:0008270">
    <property type="term" value="F:zinc ion binding"/>
    <property type="evidence" value="ECO:0007669"/>
    <property type="project" value="UniProtKB-KW"/>
</dbReference>
<dbReference type="PROSITE" id="PS50089">
    <property type="entry name" value="ZF_RING_2"/>
    <property type="match status" value="1"/>
</dbReference>
<dbReference type="Gene3D" id="3.30.40.10">
    <property type="entry name" value="Zinc/RING finger domain, C3HC4 (zinc finger)"/>
    <property type="match status" value="1"/>
</dbReference>
<feature type="compositionally biased region" description="Basic and acidic residues" evidence="8">
    <location>
        <begin position="315"/>
        <end position="333"/>
    </location>
</feature>
<gene>
    <name evidence="10" type="ORF">TCAL_16027</name>
</gene>
<dbReference type="InterPro" id="IPR001258">
    <property type="entry name" value="NHL_repeat"/>
</dbReference>
<evidence type="ECO:0000256" key="7">
    <source>
        <dbReference type="SAM" id="Coils"/>
    </source>
</evidence>
<feature type="region of interest" description="Disordered" evidence="8">
    <location>
        <begin position="300"/>
        <end position="432"/>
    </location>
</feature>
<dbReference type="SUPFAM" id="SSF101898">
    <property type="entry name" value="NHL repeat"/>
    <property type="match status" value="1"/>
</dbReference>
<dbReference type="InterPro" id="IPR001841">
    <property type="entry name" value="Znf_RING"/>
</dbReference>
<dbReference type="InterPro" id="IPR013083">
    <property type="entry name" value="Znf_RING/FYVE/PHD"/>
</dbReference>
<dbReference type="SMART" id="SM00184">
    <property type="entry name" value="RING"/>
    <property type="match status" value="1"/>
</dbReference>
<feature type="compositionally biased region" description="Low complexity" evidence="8">
    <location>
        <begin position="688"/>
        <end position="706"/>
    </location>
</feature>
<dbReference type="PANTHER" id="PTHR24104">
    <property type="entry name" value="E3 UBIQUITIN-PROTEIN LIGASE NHLRC1-RELATED"/>
    <property type="match status" value="1"/>
</dbReference>
<dbReference type="Gene3D" id="2.120.10.30">
    <property type="entry name" value="TolB, C-terminal domain"/>
    <property type="match status" value="3"/>
</dbReference>
<evidence type="ECO:0000256" key="3">
    <source>
        <dbReference type="ARBA" id="ARBA00022771"/>
    </source>
</evidence>
<dbReference type="FunFam" id="2.120.10.30:FF:000013">
    <property type="entry name" value="E3 ubiquitin-protein ligase TRIM71"/>
    <property type="match status" value="2"/>
</dbReference>
<evidence type="ECO:0000256" key="4">
    <source>
        <dbReference type="ARBA" id="ARBA00022833"/>
    </source>
</evidence>
<dbReference type="GO" id="GO:0000209">
    <property type="term" value="P:protein polyubiquitination"/>
    <property type="evidence" value="ECO:0007669"/>
    <property type="project" value="TreeGrafter"/>
</dbReference>
<feature type="region of interest" description="Disordered" evidence="8">
    <location>
        <begin position="557"/>
        <end position="621"/>
    </location>
</feature>
<evidence type="ECO:0000256" key="8">
    <source>
        <dbReference type="SAM" id="MobiDB-lite"/>
    </source>
</evidence>
<feature type="compositionally biased region" description="Acidic residues" evidence="8">
    <location>
        <begin position="649"/>
        <end position="660"/>
    </location>
</feature>
<feature type="compositionally biased region" description="Basic and acidic residues" evidence="8">
    <location>
        <begin position="341"/>
        <end position="354"/>
    </location>
</feature>
<evidence type="ECO:0000256" key="6">
    <source>
        <dbReference type="PROSITE-ProRule" id="PRU00504"/>
    </source>
</evidence>
<name>A0A553PP89_TIGCA</name>
<dbReference type="Pfam" id="PF01436">
    <property type="entry name" value="NHL"/>
    <property type="match status" value="6"/>
</dbReference>
<dbReference type="FunFam" id="2.120.10.30:FF:000037">
    <property type="entry name" value="Uncharacterized protein, isoform E"/>
    <property type="match status" value="1"/>
</dbReference>
<keyword evidence="7" id="KW-0175">Coiled coil</keyword>
<dbReference type="OMA" id="EEYIHRY"/>
<evidence type="ECO:0000256" key="1">
    <source>
        <dbReference type="ARBA" id="ARBA00022723"/>
    </source>
</evidence>
<dbReference type="GO" id="GO:0043161">
    <property type="term" value="P:proteasome-mediated ubiquitin-dependent protein catabolic process"/>
    <property type="evidence" value="ECO:0007669"/>
    <property type="project" value="TreeGrafter"/>
</dbReference>
<keyword evidence="11" id="KW-1185">Reference proteome</keyword>
<feature type="repeat" description="NHL" evidence="6">
    <location>
        <begin position="770"/>
        <end position="813"/>
    </location>
</feature>
<feature type="repeat" description="NHL" evidence="6">
    <location>
        <begin position="958"/>
        <end position="1001"/>
    </location>
</feature>
<keyword evidence="1" id="KW-0479">Metal-binding</keyword>
<proteinExistence type="predicted"/>
<feature type="repeat" description="NHL" evidence="6">
    <location>
        <begin position="867"/>
        <end position="907"/>
    </location>
</feature>
<feature type="compositionally biased region" description="Basic and acidic residues" evidence="8">
    <location>
        <begin position="403"/>
        <end position="426"/>
    </location>
</feature>
<organism evidence="10 11">
    <name type="scientific">Tigriopus californicus</name>
    <name type="common">Marine copepod</name>
    <dbReference type="NCBI Taxonomy" id="6832"/>
    <lineage>
        <taxon>Eukaryota</taxon>
        <taxon>Metazoa</taxon>
        <taxon>Ecdysozoa</taxon>
        <taxon>Arthropoda</taxon>
        <taxon>Crustacea</taxon>
        <taxon>Multicrustacea</taxon>
        <taxon>Hexanauplia</taxon>
        <taxon>Copepoda</taxon>
        <taxon>Harpacticoida</taxon>
        <taxon>Harpacticidae</taxon>
        <taxon>Tigriopus</taxon>
    </lineage>
</organism>
<dbReference type="EMBL" id="VCGU01000002">
    <property type="protein sequence ID" value="TRY79491.1"/>
    <property type="molecule type" value="Genomic_DNA"/>
</dbReference>
<evidence type="ECO:0000256" key="5">
    <source>
        <dbReference type="PROSITE-ProRule" id="PRU00175"/>
    </source>
</evidence>
<feature type="repeat" description="NHL" evidence="6">
    <location>
        <begin position="817"/>
        <end position="860"/>
    </location>
</feature>
<dbReference type="PANTHER" id="PTHR24104:SF47">
    <property type="entry name" value="E3 UBIQUITIN-PROTEIN LIGASE NHLRC1"/>
    <property type="match status" value="1"/>
</dbReference>
<dbReference type="GO" id="GO:0061630">
    <property type="term" value="F:ubiquitin protein ligase activity"/>
    <property type="evidence" value="ECO:0007669"/>
    <property type="project" value="TreeGrafter"/>
</dbReference>
<dbReference type="FunFam" id="3.30.40.10:FF:000185">
    <property type="entry name" value="RING finger protein nhl-1"/>
    <property type="match status" value="1"/>
</dbReference>
<keyword evidence="2" id="KW-0677">Repeat</keyword>
<evidence type="ECO:0000259" key="9">
    <source>
        <dbReference type="PROSITE" id="PS50089"/>
    </source>
</evidence>
<feature type="domain" description="RING-type" evidence="9">
    <location>
        <begin position="10"/>
        <end position="52"/>
    </location>
</feature>
<dbReference type="STRING" id="6832.A0A553PP89"/>
<feature type="region of interest" description="Disordered" evidence="8">
    <location>
        <begin position="648"/>
        <end position="717"/>
    </location>
</feature>
<dbReference type="CDD" id="cd16524">
    <property type="entry name" value="RING-HC_NHL-1-like"/>
    <property type="match status" value="1"/>
</dbReference>
<keyword evidence="3 5" id="KW-0863">Zinc-finger</keyword>
<evidence type="ECO:0000313" key="11">
    <source>
        <dbReference type="Proteomes" id="UP000318571"/>
    </source>
</evidence>
<protein>
    <recommendedName>
        <fullName evidence="9">RING-type domain-containing protein</fullName>
    </recommendedName>
</protein>
<evidence type="ECO:0000256" key="2">
    <source>
        <dbReference type="ARBA" id="ARBA00022737"/>
    </source>
</evidence>
<comment type="caution">
    <text evidence="10">The sequence shown here is derived from an EMBL/GenBank/DDBJ whole genome shotgun (WGS) entry which is preliminary data.</text>
</comment>
<dbReference type="CDD" id="cd14954">
    <property type="entry name" value="NHL_TRIM71_like"/>
    <property type="match status" value="1"/>
</dbReference>
<keyword evidence="4" id="KW-0862">Zinc</keyword>
<dbReference type="InterPro" id="IPR050952">
    <property type="entry name" value="TRIM-NHL_E3_ligases"/>
</dbReference>
<dbReference type="Proteomes" id="UP000318571">
    <property type="component" value="Chromosome 6"/>
</dbReference>
<feature type="region of interest" description="Disordered" evidence="8">
    <location>
        <begin position="457"/>
        <end position="520"/>
    </location>
</feature>
<feature type="compositionally biased region" description="Pro residues" evidence="8">
    <location>
        <begin position="462"/>
        <end position="479"/>
    </location>
</feature>
<feature type="coiled-coil region" evidence="7">
    <location>
        <begin position="164"/>
        <end position="221"/>
    </location>
</feature>
<feature type="compositionally biased region" description="Polar residues" evidence="8">
    <location>
        <begin position="601"/>
        <end position="612"/>
    </location>
</feature>
<dbReference type="AlphaFoldDB" id="A0A553PP89"/>
<dbReference type="InterPro" id="IPR011042">
    <property type="entry name" value="6-blade_b-propeller_TolB-like"/>
</dbReference>
<dbReference type="SUPFAM" id="SSF57850">
    <property type="entry name" value="RING/U-box"/>
    <property type="match status" value="1"/>
</dbReference>
<sequence>MEQFDQLLTCCICLDRFRTPKLLPCQHSYCMEPCMEGLVDYVKRQVKCPECRAEHRIPYDGIQQFPTNYTLQKFLELHSEITGELPDLNADAVMSRCNVCSEKAYVSNCAHCDKKVCDECKNAHCDVLKREICRINNQIKRGWHRLEDCLEQVERNQTLLTQNANSVLLEVDEIQRRLANAIKERTDHLKNNVEKYLTSEMKTLKDLKVNLELELTNIQSNSDLMEKHLEDDTKWDDNELMDCKEIFLKMMDFIRNFDAGAGSEEFSRRIRLTTHDCVSDLSKKILELGDLKLHETKIAPPEDDFSTRSTGLSRSKSDHRLVADFRRREEAGERSPPSRRRFGDTRYSRDENKSRTNFGRYNLADDDEDDGSRNRNSGGRFRSRFLRNDDDDDFGTTSTSSTRRTETNEEDKAGKRNRVLDTEDASRGPLSGCIRLADSSRIIQRLKEMEMAKIRAKRIKDNPPPPPPPVQVRPKPPSQPLATPAQPQEDEIDKIKRENKEKEKKEAKSTATAVVDPPVAAPEPLVTFATTTQPPPIVAPQRPSVIAPVIPALPTVAPTSSILNEYTRPNYPIEDSTTAGRRSKPRESSSSLVDRYLAQSRGPTASGSQSPSIAADSQYPSGRSRYAALRDRQSRLARSKSSALVGLEISDESDADDDRDNDQSHLTPFTSKFGGELARSRSSHMLKGGSASASSQGASNGATAAAPPNSQTKGDDTLSSWAKYLKSKYGKKSAKASSSEPLSHSMDRGAAAMHPLTLSSQANQQRQDTLLTFGGRGGQTGMFTWPRGIAVGPGNSIVVADSSNHRVQVFKENGTYSFSFGSYGNGEGEFDCLAGVAVNRIGQYIIADRYNHRIQIFDPSGTFLRAFGSQGSSDGKFSYPWGITTDALGFIYVCDKENHRVQVFQSDGTFVGKFGSLGTQPGQFEHPHYIAVSSTNRVIVSDSNNHRIQIFDISGKIMTTFGTEGTSVGQFKFPRGVAVDDQGFIYVADSGNNRIQIFNPDGTFVRLFGRWGSGEAEFKGLEGIAVNQNGNILVADRENHRVQLF</sequence>
<evidence type="ECO:0000313" key="10">
    <source>
        <dbReference type="EMBL" id="TRY79491.1"/>
    </source>
</evidence>
<reference evidence="10 11" key="1">
    <citation type="journal article" date="2018" name="Nat. Ecol. Evol.">
        <title>Genomic signatures of mitonuclear coevolution across populations of Tigriopus californicus.</title>
        <authorList>
            <person name="Barreto F.S."/>
            <person name="Watson E.T."/>
            <person name="Lima T.G."/>
            <person name="Willett C.S."/>
            <person name="Edmands S."/>
            <person name="Li W."/>
            <person name="Burton R.S."/>
        </authorList>
    </citation>
    <scope>NUCLEOTIDE SEQUENCE [LARGE SCALE GENOMIC DNA]</scope>
    <source>
        <strain evidence="10 11">San Diego</strain>
    </source>
</reference>
<dbReference type="PROSITE" id="PS51125">
    <property type="entry name" value="NHL"/>
    <property type="match status" value="6"/>
</dbReference>
<feature type="compositionally biased region" description="Polar residues" evidence="8">
    <location>
        <begin position="708"/>
        <end position="717"/>
    </location>
</feature>
<feature type="compositionally biased region" description="Basic and acidic residues" evidence="8">
    <location>
        <begin position="493"/>
        <end position="508"/>
    </location>
</feature>
<feature type="repeat" description="NHL" evidence="6">
    <location>
        <begin position="1008"/>
        <end position="1045"/>
    </location>
</feature>
<accession>A0A553PP89</accession>
<feature type="repeat" description="NHL" evidence="6">
    <location>
        <begin position="911"/>
        <end position="954"/>
    </location>
</feature>